<feature type="compositionally biased region" description="Low complexity" evidence="1">
    <location>
        <begin position="30"/>
        <end position="41"/>
    </location>
</feature>
<evidence type="ECO:0000313" key="2">
    <source>
        <dbReference type="EMBL" id="MBD7895448.1"/>
    </source>
</evidence>
<name>A0ABR8PDW6_9LACO</name>
<dbReference type="Proteomes" id="UP000616837">
    <property type="component" value="Unassembled WGS sequence"/>
</dbReference>
<dbReference type="EMBL" id="JACSQW010000019">
    <property type="protein sequence ID" value="MBD7895448.1"/>
    <property type="molecule type" value="Genomic_DNA"/>
</dbReference>
<feature type="compositionally biased region" description="Polar residues" evidence="1">
    <location>
        <begin position="59"/>
        <end position="86"/>
    </location>
</feature>
<comment type="caution">
    <text evidence="2">The sequence shown here is derived from an EMBL/GenBank/DDBJ whole genome shotgun (WGS) entry which is preliminary data.</text>
</comment>
<protein>
    <submittedName>
        <fullName evidence="2">Uncharacterized protein</fullName>
    </submittedName>
</protein>
<feature type="region of interest" description="Disordered" evidence="1">
    <location>
        <begin position="55"/>
        <end position="90"/>
    </location>
</feature>
<accession>A0ABR8PDW6</accession>
<evidence type="ECO:0000256" key="1">
    <source>
        <dbReference type="SAM" id="MobiDB-lite"/>
    </source>
</evidence>
<reference evidence="2 3" key="1">
    <citation type="submission" date="2020-08" db="EMBL/GenBank/DDBJ databases">
        <title>A Genomic Blueprint of the Chicken Gut Microbiome.</title>
        <authorList>
            <person name="Gilroy R."/>
            <person name="Ravi A."/>
            <person name="Getino M."/>
            <person name="Pursley I."/>
            <person name="Horton D.L."/>
            <person name="Alikhan N.-F."/>
            <person name="Baker D."/>
            <person name="Gharbi K."/>
            <person name="Hall N."/>
            <person name="Watson M."/>
            <person name="Adriaenssens E.M."/>
            <person name="Foster-Nyarko E."/>
            <person name="Jarju S."/>
            <person name="Secka A."/>
            <person name="Antonio M."/>
            <person name="Oren A."/>
            <person name="Chaudhuri R."/>
            <person name="La Ragione R.M."/>
            <person name="Hildebrand F."/>
            <person name="Pallen M.J."/>
        </authorList>
    </citation>
    <scope>NUCLEOTIDE SEQUENCE [LARGE SCALE GENOMIC DNA]</scope>
    <source>
        <strain evidence="2 3">Sa3CUN2</strain>
    </source>
</reference>
<feature type="region of interest" description="Disordered" evidence="1">
    <location>
        <begin position="1"/>
        <end position="41"/>
    </location>
</feature>
<organism evidence="2 3">
    <name type="scientific">Limosilactobacillus avistercoris</name>
    <dbReference type="NCBI Taxonomy" id="2762243"/>
    <lineage>
        <taxon>Bacteria</taxon>
        <taxon>Bacillati</taxon>
        <taxon>Bacillota</taxon>
        <taxon>Bacilli</taxon>
        <taxon>Lactobacillales</taxon>
        <taxon>Lactobacillaceae</taxon>
        <taxon>Limosilactobacillus</taxon>
    </lineage>
</organism>
<keyword evidence="3" id="KW-1185">Reference proteome</keyword>
<feature type="compositionally biased region" description="Polar residues" evidence="1">
    <location>
        <begin position="1"/>
        <end position="14"/>
    </location>
</feature>
<evidence type="ECO:0000313" key="3">
    <source>
        <dbReference type="Proteomes" id="UP000616837"/>
    </source>
</evidence>
<proteinExistence type="predicted"/>
<dbReference type="RefSeq" id="WP_191684827.1">
    <property type="nucleotide sequence ID" value="NZ_JACSQW010000019.1"/>
</dbReference>
<gene>
    <name evidence="2" type="ORF">H9564_07055</name>
</gene>
<sequence>MTGSSIQEGSTTSESTDKEQTAANVDTALTSSSSEIINTNSDTLLATQPISVEKGTELPASQTGNQLFSQQLTQQSAITSAGQSTDTQDDSDKIIHVICKFRQP</sequence>